<dbReference type="Gene3D" id="6.10.140.190">
    <property type="match status" value="1"/>
</dbReference>
<dbReference type="PANTHER" id="PTHR43252:SF6">
    <property type="entry name" value="NEGATIVE TRANSCRIPTION REGULATOR PADR"/>
    <property type="match status" value="1"/>
</dbReference>
<dbReference type="InterPro" id="IPR036388">
    <property type="entry name" value="WH-like_DNA-bd_sf"/>
</dbReference>
<dbReference type="InterPro" id="IPR036390">
    <property type="entry name" value="WH_DNA-bd_sf"/>
</dbReference>
<dbReference type="Proteomes" id="UP000430079">
    <property type="component" value="Unassembled WGS sequence"/>
</dbReference>
<dbReference type="EMBL" id="BLIO01000001">
    <property type="protein sequence ID" value="GFE13258.1"/>
    <property type="molecule type" value="Genomic_DNA"/>
</dbReference>
<dbReference type="PANTHER" id="PTHR43252">
    <property type="entry name" value="TRANSCRIPTIONAL REGULATOR YQJI"/>
    <property type="match status" value="1"/>
</dbReference>
<keyword evidence="4" id="KW-1185">Reference proteome</keyword>
<reference evidence="3 4" key="1">
    <citation type="submission" date="2019-12" db="EMBL/GenBank/DDBJ databases">
        <title>Whole genome shotgun sequence of Streptomyces hygroscopicus subsp. glebosus NBRC 13786.</title>
        <authorList>
            <person name="Ichikawa N."/>
            <person name="Kimura A."/>
            <person name="Kitahashi Y."/>
            <person name="Komaki H."/>
            <person name="Tamura T."/>
        </authorList>
    </citation>
    <scope>NUCLEOTIDE SEQUENCE [LARGE SCALE GENOMIC DNA]</scope>
    <source>
        <strain evidence="3 4">NBRC 13786</strain>
    </source>
</reference>
<feature type="domain" description="Transcription regulator PadR N-terminal" evidence="1">
    <location>
        <begin position="2"/>
        <end position="69"/>
    </location>
</feature>
<feature type="domain" description="Transcription regulator PadR C-terminal" evidence="2">
    <location>
        <begin position="83"/>
        <end position="161"/>
    </location>
</feature>
<organism evidence="3 4">
    <name type="scientific">Streptomyces glebosus</name>
    <dbReference type="NCBI Taxonomy" id="249580"/>
    <lineage>
        <taxon>Bacteria</taxon>
        <taxon>Bacillati</taxon>
        <taxon>Actinomycetota</taxon>
        <taxon>Actinomycetes</taxon>
        <taxon>Kitasatosporales</taxon>
        <taxon>Streptomycetaceae</taxon>
        <taxon>Streptomyces</taxon>
    </lineage>
</organism>
<accession>A0A640SQ89</accession>
<dbReference type="Pfam" id="PF03551">
    <property type="entry name" value="PadR"/>
    <property type="match status" value="1"/>
</dbReference>
<name>A0A640SQ89_9ACTN</name>
<dbReference type="InterPro" id="IPR005149">
    <property type="entry name" value="Tscrpt_reg_PadR_N"/>
</dbReference>
<dbReference type="Gene3D" id="1.10.10.10">
    <property type="entry name" value="Winged helix-like DNA-binding domain superfamily/Winged helix DNA-binding domain"/>
    <property type="match status" value="1"/>
</dbReference>
<comment type="caution">
    <text evidence="3">The sequence shown here is derived from an EMBL/GenBank/DDBJ whole genome shotgun (WGS) entry which is preliminary data.</text>
</comment>
<dbReference type="SUPFAM" id="SSF46785">
    <property type="entry name" value="Winged helix' DNA-binding domain"/>
    <property type="match status" value="1"/>
</dbReference>
<evidence type="ECO:0000259" key="1">
    <source>
        <dbReference type="Pfam" id="PF03551"/>
    </source>
</evidence>
<dbReference type="InterPro" id="IPR018309">
    <property type="entry name" value="Tscrpt_reg_PadR_C"/>
</dbReference>
<evidence type="ECO:0000313" key="4">
    <source>
        <dbReference type="Proteomes" id="UP000430079"/>
    </source>
</evidence>
<gene>
    <name evidence="3" type="ORF">Sgleb_13050</name>
</gene>
<sequence>MGLLMDHPGSGYDLMKRFRRSLGNVWVASQSQLYGELNRLADTGVIEITSEGPRGRKEYVLTSSGEAELLKWLARTEGRKPQRHEMLLQVFFFGLLPREQVVQRLARQAEIAAEQRAALVDIEASIDWDDGAPFSASGRLALEYGLRLRAMEEGWALWAVAHTSGT</sequence>
<evidence type="ECO:0000313" key="3">
    <source>
        <dbReference type="EMBL" id="GFE13258.1"/>
    </source>
</evidence>
<dbReference type="AlphaFoldDB" id="A0A640SQ89"/>
<evidence type="ECO:0000259" key="2">
    <source>
        <dbReference type="Pfam" id="PF10400"/>
    </source>
</evidence>
<proteinExistence type="predicted"/>
<protein>
    <submittedName>
        <fullName evidence="3">Transcriptional regulator</fullName>
    </submittedName>
</protein>
<dbReference type="Pfam" id="PF10400">
    <property type="entry name" value="Vir_act_alpha_C"/>
    <property type="match status" value="1"/>
</dbReference>